<dbReference type="PANTHER" id="PTHR30093:SF44">
    <property type="entry name" value="TYPE II SECRETION SYSTEM CORE PROTEIN G"/>
    <property type="match status" value="1"/>
</dbReference>
<dbReference type="Gene3D" id="3.30.700.10">
    <property type="entry name" value="Glycoprotein, Type 4 Pilin"/>
    <property type="match status" value="1"/>
</dbReference>
<evidence type="ECO:0000313" key="6">
    <source>
        <dbReference type="EMBL" id="KKT78536.1"/>
    </source>
</evidence>
<proteinExistence type="predicted"/>
<keyword evidence="2" id="KW-0488">Methylation</keyword>
<reference evidence="6 7" key="1">
    <citation type="journal article" date="2015" name="Nature">
        <title>rRNA introns, odd ribosomes, and small enigmatic genomes across a large radiation of phyla.</title>
        <authorList>
            <person name="Brown C.T."/>
            <person name="Hug L.A."/>
            <person name="Thomas B.C."/>
            <person name="Sharon I."/>
            <person name="Castelle C.J."/>
            <person name="Singh A."/>
            <person name="Wilkins M.J."/>
            <person name="Williams K.H."/>
            <person name="Banfield J.F."/>
        </authorList>
    </citation>
    <scope>NUCLEOTIDE SEQUENCE [LARGE SCALE GENOMIC DNA]</scope>
</reference>
<comment type="subcellular location">
    <subcellularLocation>
        <location evidence="1">Membrane</location>
        <topology evidence="1">Single-pass membrane protein</topology>
    </subcellularLocation>
</comment>
<dbReference type="AlphaFoldDB" id="A0A0G1K462"/>
<sequence>MKISSKKGFTLIELLVVIAIIGILASVVLASLNTARSKGNDAKTKAQLSGVRAAAEIYYDNQSPNGYGGASGCAAGMFNTSPVKEYTNATPSAFSSGVTLTCNASATAYAVQANLLSETGQYWCVDSVGNSRKSGTALGAGTVCP</sequence>
<dbReference type="PROSITE" id="PS00409">
    <property type="entry name" value="PROKAR_NTER_METHYL"/>
    <property type="match status" value="1"/>
</dbReference>
<comment type="caution">
    <text evidence="6">The sequence shown here is derived from an EMBL/GenBank/DDBJ whole genome shotgun (WGS) entry which is preliminary data.</text>
</comment>
<dbReference type="PRINTS" id="PR00885">
    <property type="entry name" value="BCTERIALGSPH"/>
</dbReference>
<gene>
    <name evidence="6" type="ORF">UW74_C0022G0003</name>
</gene>
<keyword evidence="5" id="KW-0472">Membrane</keyword>
<dbReference type="Proteomes" id="UP000034889">
    <property type="component" value="Unassembled WGS sequence"/>
</dbReference>
<evidence type="ECO:0000256" key="2">
    <source>
        <dbReference type="ARBA" id="ARBA00022481"/>
    </source>
</evidence>
<protein>
    <submittedName>
        <fullName evidence="6">Type IV pilus biogenesis protein PilE</fullName>
    </submittedName>
</protein>
<accession>A0A0G1K462</accession>
<dbReference type="SUPFAM" id="SSF54523">
    <property type="entry name" value="Pili subunits"/>
    <property type="match status" value="1"/>
</dbReference>
<evidence type="ECO:0000256" key="5">
    <source>
        <dbReference type="ARBA" id="ARBA00023136"/>
    </source>
</evidence>
<name>A0A0G1K462_9BACT</name>
<evidence type="ECO:0000256" key="3">
    <source>
        <dbReference type="ARBA" id="ARBA00022692"/>
    </source>
</evidence>
<keyword evidence="3" id="KW-0812">Transmembrane</keyword>
<dbReference type="GO" id="GO:0015627">
    <property type="term" value="C:type II protein secretion system complex"/>
    <property type="evidence" value="ECO:0007669"/>
    <property type="project" value="InterPro"/>
</dbReference>
<dbReference type="InterPro" id="IPR002416">
    <property type="entry name" value="T2SS_protein-GspH"/>
</dbReference>
<dbReference type="Pfam" id="PF07963">
    <property type="entry name" value="N_methyl"/>
    <property type="match status" value="1"/>
</dbReference>
<dbReference type="InterPro" id="IPR012902">
    <property type="entry name" value="N_methyl_site"/>
</dbReference>
<keyword evidence="4" id="KW-1133">Transmembrane helix</keyword>
<dbReference type="NCBIfam" id="TIGR02532">
    <property type="entry name" value="IV_pilin_GFxxxE"/>
    <property type="match status" value="1"/>
</dbReference>
<dbReference type="GO" id="GO:0015628">
    <property type="term" value="P:protein secretion by the type II secretion system"/>
    <property type="evidence" value="ECO:0007669"/>
    <property type="project" value="InterPro"/>
</dbReference>
<evidence type="ECO:0000256" key="1">
    <source>
        <dbReference type="ARBA" id="ARBA00004167"/>
    </source>
</evidence>
<organism evidence="6 7">
    <name type="scientific">Candidatus Giovannonibacteria bacterium GW2011_GWC2_44_8</name>
    <dbReference type="NCBI Taxonomy" id="1618657"/>
    <lineage>
        <taxon>Bacteria</taxon>
        <taxon>Candidatus Giovannoniibacteriota</taxon>
    </lineage>
</organism>
<evidence type="ECO:0000256" key="4">
    <source>
        <dbReference type="ARBA" id="ARBA00022989"/>
    </source>
</evidence>
<dbReference type="PANTHER" id="PTHR30093">
    <property type="entry name" value="GENERAL SECRETION PATHWAY PROTEIN G"/>
    <property type="match status" value="1"/>
</dbReference>
<dbReference type="EMBL" id="LCJM01000022">
    <property type="protein sequence ID" value="KKT78536.1"/>
    <property type="molecule type" value="Genomic_DNA"/>
</dbReference>
<evidence type="ECO:0000313" key="7">
    <source>
        <dbReference type="Proteomes" id="UP000034889"/>
    </source>
</evidence>
<dbReference type="GO" id="GO:0016020">
    <property type="term" value="C:membrane"/>
    <property type="evidence" value="ECO:0007669"/>
    <property type="project" value="UniProtKB-SubCell"/>
</dbReference>
<dbReference type="InterPro" id="IPR045584">
    <property type="entry name" value="Pilin-like"/>
</dbReference>